<organism evidence="2 3">
    <name type="scientific">Chryseobacterium panacisoli</name>
    <dbReference type="NCBI Taxonomy" id="1807141"/>
    <lineage>
        <taxon>Bacteria</taxon>
        <taxon>Pseudomonadati</taxon>
        <taxon>Bacteroidota</taxon>
        <taxon>Flavobacteriia</taxon>
        <taxon>Flavobacteriales</taxon>
        <taxon>Weeksellaceae</taxon>
        <taxon>Chryseobacterium group</taxon>
        <taxon>Chryseobacterium</taxon>
    </lineage>
</organism>
<proteinExistence type="predicted"/>
<feature type="transmembrane region" description="Helical" evidence="1">
    <location>
        <begin position="12"/>
        <end position="29"/>
    </location>
</feature>
<keyword evidence="1" id="KW-1133">Transmembrane helix</keyword>
<geneLocation type="plasmid" evidence="2">
    <name>unnamed1</name>
</geneLocation>
<keyword evidence="2" id="KW-0614">Plasmid</keyword>
<gene>
    <name evidence="2" type="ORF">FW781_04030</name>
</gene>
<keyword evidence="3" id="KW-1185">Reference proteome</keyword>
<dbReference type="Proteomes" id="UP000323884">
    <property type="component" value="Unassembled WGS sequence"/>
</dbReference>
<evidence type="ECO:0000256" key="1">
    <source>
        <dbReference type="SAM" id="Phobius"/>
    </source>
</evidence>
<dbReference type="AlphaFoldDB" id="A0A5D9A0E0"/>
<comment type="caution">
    <text evidence="2">The sequence shown here is derived from an EMBL/GenBank/DDBJ whole genome shotgun (WGS) entry which is preliminary data.</text>
</comment>
<dbReference type="EMBL" id="VTRU01000001">
    <property type="protein sequence ID" value="TZF99104.1"/>
    <property type="molecule type" value="Genomic_DNA"/>
</dbReference>
<name>A0A5D9A0E0_9FLAO</name>
<dbReference type="RefSeq" id="WP_149386233.1">
    <property type="nucleotide sequence ID" value="NZ_VTRU01000001.1"/>
</dbReference>
<accession>A0A5D9A0E0</accession>
<keyword evidence="1" id="KW-0812">Transmembrane</keyword>
<evidence type="ECO:0000313" key="3">
    <source>
        <dbReference type="Proteomes" id="UP000323884"/>
    </source>
</evidence>
<dbReference type="OrthoDB" id="1261601at2"/>
<keyword evidence="1" id="KW-0472">Membrane</keyword>
<sequence>MGFLKRNINKIILLFFGIVLCGIIIKKIFDPNLSKYKYFNQHCNGQVISNSYDLMTHFNIVKSSDGNKVYLEDLKIISLIKIGDSIVKNKDVTYFTVYKKNNTKVIYDMYNKNLKIVPCPQQNK</sequence>
<protein>
    <submittedName>
        <fullName evidence="2">Uncharacterized protein</fullName>
    </submittedName>
</protein>
<reference evidence="2 3" key="1">
    <citation type="submission" date="2019-08" db="EMBL/GenBank/DDBJ databases">
        <title>Draft genome sequence of Chryseobacterium sp. Gsoil 183.</title>
        <authorList>
            <person name="Im W.-T."/>
        </authorList>
    </citation>
    <scope>NUCLEOTIDE SEQUENCE [LARGE SCALE GENOMIC DNA]</scope>
    <source>
        <strain evidence="2 3">Gsoil 183</strain>
        <plasmid evidence="2">unnamed1</plasmid>
    </source>
</reference>
<evidence type="ECO:0000313" key="2">
    <source>
        <dbReference type="EMBL" id="TZF99104.1"/>
    </source>
</evidence>